<proteinExistence type="predicted"/>
<dbReference type="Proteomes" id="UP000654075">
    <property type="component" value="Unassembled WGS sequence"/>
</dbReference>
<gene>
    <name evidence="2" type="ORF">PGLA1383_LOCUS46890</name>
</gene>
<protein>
    <submittedName>
        <fullName evidence="2">Uncharacterized protein</fullName>
    </submittedName>
</protein>
<evidence type="ECO:0000256" key="1">
    <source>
        <dbReference type="SAM" id="SignalP"/>
    </source>
</evidence>
<reference evidence="2" key="1">
    <citation type="submission" date="2021-02" db="EMBL/GenBank/DDBJ databases">
        <authorList>
            <person name="Dougan E. K."/>
            <person name="Rhodes N."/>
            <person name="Thang M."/>
            <person name="Chan C."/>
        </authorList>
    </citation>
    <scope>NUCLEOTIDE SEQUENCE</scope>
</reference>
<keyword evidence="1" id="KW-0732">Signal</keyword>
<keyword evidence="3" id="KW-1185">Reference proteome</keyword>
<comment type="caution">
    <text evidence="2">The sequence shown here is derived from an EMBL/GenBank/DDBJ whole genome shotgun (WGS) entry which is preliminary data.</text>
</comment>
<accession>A0A813GZ97</accession>
<sequence>MSSSGAAIILLHCRAPCCAACCHWPSSRLPDRRRGGLCHATAWRSFGAESGSTCHDSGQSPLPIVCRSEDVCLPVRLPALREASPCDLQEEEEVQAPKILAGKAEAIDAQQERSLVLVPSNPSDRMLLSQEAFKGKLFLNLCDGLLVPRGQKPELWFNQLGQCNMHIRMKTKAH</sequence>
<feature type="chain" id="PRO_5032430506" evidence="1">
    <location>
        <begin position="20"/>
        <end position="174"/>
    </location>
</feature>
<organism evidence="2 3">
    <name type="scientific">Polarella glacialis</name>
    <name type="common">Dinoflagellate</name>
    <dbReference type="NCBI Taxonomy" id="89957"/>
    <lineage>
        <taxon>Eukaryota</taxon>
        <taxon>Sar</taxon>
        <taxon>Alveolata</taxon>
        <taxon>Dinophyceae</taxon>
        <taxon>Suessiales</taxon>
        <taxon>Suessiaceae</taxon>
        <taxon>Polarella</taxon>
    </lineage>
</organism>
<name>A0A813GZ97_POLGL</name>
<dbReference type="AlphaFoldDB" id="A0A813GZ97"/>
<evidence type="ECO:0000313" key="2">
    <source>
        <dbReference type="EMBL" id="CAE8630631.1"/>
    </source>
</evidence>
<evidence type="ECO:0000313" key="3">
    <source>
        <dbReference type="Proteomes" id="UP000654075"/>
    </source>
</evidence>
<dbReference type="EMBL" id="CAJNNV010029921">
    <property type="protein sequence ID" value="CAE8630631.1"/>
    <property type="molecule type" value="Genomic_DNA"/>
</dbReference>
<feature type="signal peptide" evidence="1">
    <location>
        <begin position="1"/>
        <end position="19"/>
    </location>
</feature>